<evidence type="ECO:0000313" key="2">
    <source>
        <dbReference type="Proteomes" id="UP000054721"/>
    </source>
</evidence>
<name>A0A0V1KM79_9BILA</name>
<evidence type="ECO:0000313" key="1">
    <source>
        <dbReference type="EMBL" id="KRZ47989.1"/>
    </source>
</evidence>
<dbReference type="Proteomes" id="UP000054721">
    <property type="component" value="Unassembled WGS sequence"/>
</dbReference>
<comment type="caution">
    <text evidence="1">The sequence shown here is derived from an EMBL/GenBank/DDBJ whole genome shotgun (WGS) entry which is preliminary data.</text>
</comment>
<reference evidence="1 2" key="1">
    <citation type="submission" date="2015-05" db="EMBL/GenBank/DDBJ databases">
        <title>Evolution of Trichinella species and genotypes.</title>
        <authorList>
            <person name="Korhonen P.K."/>
            <person name="Edoardo P."/>
            <person name="Giuseppe L.R."/>
            <person name="Gasser R.B."/>
        </authorList>
    </citation>
    <scope>NUCLEOTIDE SEQUENCE [LARGE SCALE GENOMIC DNA]</scope>
    <source>
        <strain evidence="1">ISS10</strain>
    </source>
</reference>
<gene>
    <name evidence="1" type="ORF">T02_5477</name>
</gene>
<dbReference type="EMBL" id="JYDW01000498">
    <property type="protein sequence ID" value="KRZ47989.1"/>
    <property type="molecule type" value="Genomic_DNA"/>
</dbReference>
<keyword evidence="2" id="KW-1185">Reference proteome</keyword>
<protein>
    <submittedName>
        <fullName evidence="1">Uncharacterized protein</fullName>
    </submittedName>
</protein>
<dbReference type="AlphaFoldDB" id="A0A0V1KM79"/>
<organism evidence="1 2">
    <name type="scientific">Trichinella nativa</name>
    <dbReference type="NCBI Taxonomy" id="6335"/>
    <lineage>
        <taxon>Eukaryota</taxon>
        <taxon>Metazoa</taxon>
        <taxon>Ecdysozoa</taxon>
        <taxon>Nematoda</taxon>
        <taxon>Enoplea</taxon>
        <taxon>Dorylaimia</taxon>
        <taxon>Trichinellida</taxon>
        <taxon>Trichinellidae</taxon>
        <taxon>Trichinella</taxon>
    </lineage>
</organism>
<proteinExistence type="predicted"/>
<sequence length="85" mass="9534">MKRADAVLNQVCSLAINHHRVGISTVAAAYHHDVYAAHFNLRCFRENNLHNNAILRSNMKIHILINSSGFRDSVKGNIANLWATP</sequence>
<accession>A0A0V1KM79</accession>